<dbReference type="SUPFAM" id="SSF57716">
    <property type="entry name" value="Glucocorticoid receptor-like (DNA-binding domain)"/>
    <property type="match status" value="1"/>
</dbReference>
<dbReference type="PROSITE" id="PS50950">
    <property type="entry name" value="ZF_THAP"/>
    <property type="match status" value="1"/>
</dbReference>
<dbReference type="SMART" id="SM00692">
    <property type="entry name" value="DM3"/>
    <property type="match status" value="1"/>
</dbReference>
<dbReference type="EMBL" id="CAJOBZ010000065">
    <property type="protein sequence ID" value="CAF4938829.1"/>
    <property type="molecule type" value="Genomic_DNA"/>
</dbReference>
<reference evidence="7" key="1">
    <citation type="submission" date="2021-02" db="EMBL/GenBank/DDBJ databases">
        <authorList>
            <person name="Steward A R."/>
        </authorList>
    </citation>
    <scope>NUCLEOTIDE SEQUENCE</scope>
</reference>
<evidence type="ECO:0000256" key="1">
    <source>
        <dbReference type="ARBA" id="ARBA00022723"/>
    </source>
</evidence>
<name>A0A821X3Z8_9NEOP</name>
<dbReference type="PANTHER" id="PTHR46600">
    <property type="entry name" value="THAP DOMAIN-CONTAINING"/>
    <property type="match status" value="1"/>
</dbReference>
<accession>A0A821X3Z8</accession>
<keyword evidence="1" id="KW-0479">Metal-binding</keyword>
<keyword evidence="2 5" id="KW-0863">Zinc-finger</keyword>
<dbReference type="InterPro" id="IPR038441">
    <property type="entry name" value="THAP_Znf_sf"/>
</dbReference>
<comment type="caution">
    <text evidence="7">The sequence shown here is derived from an EMBL/GenBank/DDBJ whole genome shotgun (WGS) entry which is preliminary data.</text>
</comment>
<evidence type="ECO:0000313" key="8">
    <source>
        <dbReference type="Proteomes" id="UP000663880"/>
    </source>
</evidence>
<feature type="domain" description="THAP-type" evidence="6">
    <location>
        <begin position="1"/>
        <end position="87"/>
    </location>
</feature>
<dbReference type="OrthoDB" id="7312725at2759"/>
<evidence type="ECO:0000256" key="5">
    <source>
        <dbReference type="PROSITE-ProRule" id="PRU00309"/>
    </source>
</evidence>
<organism evidence="7 8">
    <name type="scientific">Pieris macdunnoughi</name>
    <dbReference type="NCBI Taxonomy" id="345717"/>
    <lineage>
        <taxon>Eukaryota</taxon>
        <taxon>Metazoa</taxon>
        <taxon>Ecdysozoa</taxon>
        <taxon>Arthropoda</taxon>
        <taxon>Hexapoda</taxon>
        <taxon>Insecta</taxon>
        <taxon>Pterygota</taxon>
        <taxon>Neoptera</taxon>
        <taxon>Endopterygota</taxon>
        <taxon>Lepidoptera</taxon>
        <taxon>Glossata</taxon>
        <taxon>Ditrysia</taxon>
        <taxon>Papilionoidea</taxon>
        <taxon>Pieridae</taxon>
        <taxon>Pierinae</taxon>
        <taxon>Pieris</taxon>
    </lineage>
</organism>
<dbReference type="GO" id="GO:0043565">
    <property type="term" value="F:sequence-specific DNA binding"/>
    <property type="evidence" value="ECO:0007669"/>
    <property type="project" value="InterPro"/>
</dbReference>
<evidence type="ECO:0000256" key="3">
    <source>
        <dbReference type="ARBA" id="ARBA00022833"/>
    </source>
</evidence>
<proteinExistence type="predicted"/>
<sequence length="221" mass="25784">MPKCAFNECRNVTSRLKKSDGISYFRFPRNPIQCAKWARIVGRQRNQQNFKPNRSSVVCSEHFRESDLYVTDKGIKRILKTAVPKIDLTEDDDESTISEEITDSLLLDIDFSDLIDTTNEIINNIPDDIFRSAFENSDESSKKELTPRPADPTDMIYFQGELDKRRKRIIEKEKVVKKRNYKNPKKTSLFKTTLKKLKKKLRMNARLHSKPVKSISNLPKE</sequence>
<dbReference type="Pfam" id="PF05485">
    <property type="entry name" value="THAP"/>
    <property type="match status" value="1"/>
</dbReference>
<dbReference type="AlphaFoldDB" id="A0A821X3Z8"/>
<evidence type="ECO:0000313" key="7">
    <source>
        <dbReference type="EMBL" id="CAF4938829.1"/>
    </source>
</evidence>
<dbReference type="InterPro" id="IPR006612">
    <property type="entry name" value="THAP_Znf"/>
</dbReference>
<gene>
    <name evidence="7" type="ORF">PMACD_LOCUS14538</name>
</gene>
<dbReference type="GO" id="GO:0008270">
    <property type="term" value="F:zinc ion binding"/>
    <property type="evidence" value="ECO:0007669"/>
    <property type="project" value="UniProtKB-KW"/>
</dbReference>
<dbReference type="InterPro" id="IPR026516">
    <property type="entry name" value="THAP1/10"/>
</dbReference>
<keyword evidence="3" id="KW-0862">Zinc</keyword>
<evidence type="ECO:0000256" key="4">
    <source>
        <dbReference type="ARBA" id="ARBA00023125"/>
    </source>
</evidence>
<evidence type="ECO:0000256" key="2">
    <source>
        <dbReference type="ARBA" id="ARBA00022771"/>
    </source>
</evidence>
<dbReference type="Proteomes" id="UP000663880">
    <property type="component" value="Unassembled WGS sequence"/>
</dbReference>
<dbReference type="Gene3D" id="6.20.210.20">
    <property type="entry name" value="THAP domain"/>
    <property type="match status" value="1"/>
</dbReference>
<evidence type="ECO:0000259" key="6">
    <source>
        <dbReference type="PROSITE" id="PS50950"/>
    </source>
</evidence>
<dbReference type="SMART" id="SM00980">
    <property type="entry name" value="THAP"/>
    <property type="match status" value="1"/>
</dbReference>
<dbReference type="PANTHER" id="PTHR46600:SF11">
    <property type="entry name" value="THAP DOMAIN-CONTAINING PROTEIN 10"/>
    <property type="match status" value="1"/>
</dbReference>
<protein>
    <recommendedName>
        <fullName evidence="6">THAP-type domain-containing protein</fullName>
    </recommendedName>
</protein>
<keyword evidence="8" id="KW-1185">Reference proteome</keyword>
<keyword evidence="4 5" id="KW-0238">DNA-binding</keyword>